<dbReference type="AlphaFoldDB" id="H1LEV8"/>
<organism evidence="2 3">
    <name type="scientific">Lentilactobacillus kisonensis F0435</name>
    <dbReference type="NCBI Taxonomy" id="797516"/>
    <lineage>
        <taxon>Bacteria</taxon>
        <taxon>Bacillati</taxon>
        <taxon>Bacillota</taxon>
        <taxon>Bacilli</taxon>
        <taxon>Lactobacillales</taxon>
        <taxon>Lactobacillaceae</taxon>
        <taxon>Lentilactobacillus</taxon>
    </lineage>
</organism>
<evidence type="ECO:0000313" key="2">
    <source>
        <dbReference type="EMBL" id="EHO52313.1"/>
    </source>
</evidence>
<keyword evidence="1" id="KW-1133">Transmembrane helix</keyword>
<feature type="transmembrane region" description="Helical" evidence="1">
    <location>
        <begin position="100"/>
        <end position="119"/>
    </location>
</feature>
<reference evidence="2 3" key="1">
    <citation type="submission" date="2011-09" db="EMBL/GenBank/DDBJ databases">
        <authorList>
            <person name="Weinstock G."/>
            <person name="Sodergren E."/>
            <person name="Clifton S."/>
            <person name="Fulton L."/>
            <person name="Fulton B."/>
            <person name="Courtney L."/>
            <person name="Fronick C."/>
            <person name="Harrison M."/>
            <person name="Strong C."/>
            <person name="Farmer C."/>
            <person name="Delahaunty K."/>
            <person name="Markovic C."/>
            <person name="Hall O."/>
            <person name="Minx P."/>
            <person name="Tomlinson C."/>
            <person name="Mitreva M."/>
            <person name="Hou S."/>
            <person name="Chen J."/>
            <person name="Wollam A."/>
            <person name="Pepin K.H."/>
            <person name="Johnson M."/>
            <person name="Bhonagiri V."/>
            <person name="Zhang X."/>
            <person name="Suruliraj S."/>
            <person name="Warren W."/>
            <person name="Chinwalla A."/>
            <person name="Mardis E.R."/>
            <person name="Wilson R.K."/>
        </authorList>
    </citation>
    <scope>NUCLEOTIDE SEQUENCE [LARGE SCALE GENOMIC DNA]</scope>
    <source>
        <strain evidence="2 3">F0435</strain>
    </source>
</reference>
<name>H1LEV8_9LACO</name>
<proteinExistence type="predicted"/>
<accession>H1LEV8</accession>
<evidence type="ECO:0000256" key="1">
    <source>
        <dbReference type="SAM" id="Phobius"/>
    </source>
</evidence>
<dbReference type="Proteomes" id="UP000005025">
    <property type="component" value="Unassembled WGS sequence"/>
</dbReference>
<dbReference type="PATRIC" id="fig|797516.3.peg.1010"/>
<protein>
    <submittedName>
        <fullName evidence="2">Uncharacterized protein</fullName>
    </submittedName>
</protein>
<keyword evidence="1" id="KW-0812">Transmembrane</keyword>
<gene>
    <name evidence="2" type="ORF">HMPREF9104_01134</name>
</gene>
<dbReference type="EMBL" id="AGRJ01000109">
    <property type="protein sequence ID" value="EHO52313.1"/>
    <property type="molecule type" value="Genomic_DNA"/>
</dbReference>
<dbReference type="STRING" id="797516.HMPREF9104_01134"/>
<comment type="caution">
    <text evidence="2">The sequence shown here is derived from an EMBL/GenBank/DDBJ whole genome shotgun (WGS) entry which is preliminary data.</text>
</comment>
<evidence type="ECO:0000313" key="3">
    <source>
        <dbReference type="Proteomes" id="UP000005025"/>
    </source>
</evidence>
<dbReference type="HOGENOM" id="CLU_161300_0_0_9"/>
<sequence length="127" mass="15046">MLSIYFQVGAFILHKNRREVRPLPLSDQDHQMLLKHVKELSDHERRITDLNNKMTDTLKSVDESNKYLREQNNRILEAVIRGDEKSENHKNEMEVINRQNLWKVVTIAIGSSSVIYLILQQLMHFIH</sequence>
<keyword evidence="1" id="KW-0472">Membrane</keyword>